<dbReference type="Proteomes" id="UP001059836">
    <property type="component" value="Chromosome"/>
</dbReference>
<dbReference type="InterPro" id="IPR037401">
    <property type="entry name" value="SnoaL-like"/>
</dbReference>
<gene>
    <name evidence="3" type="ORF">GII31_14895</name>
</gene>
<dbReference type="PANTHER" id="PTHR42964:SF1">
    <property type="entry name" value="POLYKETIDE BIOSYNTHESIS ENOYL-COA HYDRATASE PKSH-RELATED"/>
    <property type="match status" value="1"/>
</dbReference>
<dbReference type="InterPro" id="IPR014748">
    <property type="entry name" value="Enoyl-CoA_hydra_C"/>
</dbReference>
<dbReference type="Gene3D" id="1.10.12.10">
    <property type="entry name" value="Lyase 2-enoyl-coa Hydratase, Chain A, domain 2"/>
    <property type="match status" value="1"/>
</dbReference>
<sequence length="415" mass="44504">MRGAQAADRVSTAQTLYSALAHGDAETVRGLLDTEFVGETAPGLPLGLGGTYRGRDDMIGNFWWRLGRTFRARAEADSFDLLDGNRLHVSGTYRGRCRPTGRELNAAFVHVLTFSDSGTITGLRQLTDTALWREAFAGGEVGTFPGYSMPTIAELETIDYSVDRGVAQVILDRPEQRNGINLRLAEETLVVARAIEADPRVRAVFIAGNGPALSVGGDLDYFRTVQPGTIGALTSGMTEPFHEGFRILDRLDVPIVTAAHGSVAGGGLGFVYAADIAIAATNTIFCTAFSAIGMSGDGGGTWHLPRLIGPARARRMYLTNLRVDAALAEQWGLVAEVVGDDELRDHALTTARKLASGPTLGFAAQRRLFRDSPGSSLSDQLRAETDALAVVGRTRDAQHAIEAFIDKEVPIFEGR</sequence>
<dbReference type="PANTHER" id="PTHR42964">
    <property type="entry name" value="ENOYL-COA HYDRATASE"/>
    <property type="match status" value="1"/>
</dbReference>
<dbReference type="InterPro" id="IPR032710">
    <property type="entry name" value="NTF2-like_dom_sf"/>
</dbReference>
<accession>A0ABX6IJC1</accession>
<evidence type="ECO:0000256" key="1">
    <source>
        <dbReference type="ARBA" id="ARBA00005254"/>
    </source>
</evidence>
<organism evidence="3 4">
    <name type="scientific">Gordonia pseudamarae</name>
    <dbReference type="NCBI Taxonomy" id="2831662"/>
    <lineage>
        <taxon>Bacteria</taxon>
        <taxon>Bacillati</taxon>
        <taxon>Actinomycetota</taxon>
        <taxon>Actinomycetes</taxon>
        <taxon>Mycobacteriales</taxon>
        <taxon>Gordoniaceae</taxon>
        <taxon>Gordonia</taxon>
    </lineage>
</organism>
<keyword evidence="4" id="KW-1185">Reference proteome</keyword>
<proteinExistence type="inferred from homology"/>
<name>A0ABX6IJC1_9ACTN</name>
<dbReference type="EMBL" id="CP045809">
    <property type="protein sequence ID" value="QHN35964.1"/>
    <property type="molecule type" value="Genomic_DNA"/>
</dbReference>
<dbReference type="Pfam" id="PF12680">
    <property type="entry name" value="SnoaL_2"/>
    <property type="match status" value="1"/>
</dbReference>
<dbReference type="InterPro" id="IPR051683">
    <property type="entry name" value="Enoyl-CoA_Hydratase/Isomerase"/>
</dbReference>
<evidence type="ECO:0000259" key="2">
    <source>
        <dbReference type="Pfam" id="PF12680"/>
    </source>
</evidence>
<dbReference type="Pfam" id="PF00378">
    <property type="entry name" value="ECH_1"/>
    <property type="match status" value="1"/>
</dbReference>
<evidence type="ECO:0000313" key="3">
    <source>
        <dbReference type="EMBL" id="QHN35964.1"/>
    </source>
</evidence>
<protein>
    <submittedName>
        <fullName evidence="3">Enoyl-CoA hydratase</fullName>
    </submittedName>
</protein>
<dbReference type="SUPFAM" id="SSF54427">
    <property type="entry name" value="NTF2-like"/>
    <property type="match status" value="1"/>
</dbReference>
<dbReference type="Gene3D" id="3.10.450.50">
    <property type="match status" value="1"/>
</dbReference>
<evidence type="ECO:0000313" key="4">
    <source>
        <dbReference type="Proteomes" id="UP001059836"/>
    </source>
</evidence>
<feature type="domain" description="SnoaL-like" evidence="2">
    <location>
        <begin position="14"/>
        <end position="121"/>
    </location>
</feature>
<dbReference type="RefSeq" id="WP_213244211.1">
    <property type="nucleotide sequence ID" value="NZ_CP045806.1"/>
</dbReference>
<dbReference type="InterPro" id="IPR029045">
    <property type="entry name" value="ClpP/crotonase-like_dom_sf"/>
</dbReference>
<comment type="similarity">
    <text evidence="1">Belongs to the enoyl-CoA hydratase/isomerase family.</text>
</comment>
<dbReference type="SUPFAM" id="SSF52096">
    <property type="entry name" value="ClpP/crotonase"/>
    <property type="match status" value="1"/>
</dbReference>
<reference evidence="3" key="1">
    <citation type="journal article" date="2021" name="Nat. Microbiol.">
        <title>Cocultivation of an ultrasmall environmental parasitic bacterium with lytic ability against bacteria associated with wastewater foams.</title>
        <authorList>
            <person name="Batinovic S."/>
            <person name="Rose J.J.A."/>
            <person name="Ratcliffe J."/>
            <person name="Seviour R.J."/>
            <person name="Petrovski S."/>
        </authorList>
    </citation>
    <scope>NUCLEOTIDE SEQUENCE</scope>
    <source>
        <strain evidence="3">CON9</strain>
    </source>
</reference>
<dbReference type="InterPro" id="IPR001753">
    <property type="entry name" value="Enoyl-CoA_hydra/iso"/>
</dbReference>
<dbReference type="CDD" id="cd06558">
    <property type="entry name" value="crotonase-like"/>
    <property type="match status" value="1"/>
</dbReference>
<dbReference type="Gene3D" id="3.90.226.10">
    <property type="entry name" value="2-enoyl-CoA Hydratase, Chain A, domain 1"/>
    <property type="match status" value="1"/>
</dbReference>